<dbReference type="InterPro" id="IPR017438">
    <property type="entry name" value="ATP-NAD_kinase_N"/>
</dbReference>
<evidence type="ECO:0000256" key="5">
    <source>
        <dbReference type="ARBA" id="ARBA00022777"/>
    </source>
</evidence>
<evidence type="ECO:0000256" key="8">
    <source>
        <dbReference type="ARBA" id="ARBA00023264"/>
    </source>
</evidence>
<evidence type="ECO:0000256" key="7">
    <source>
        <dbReference type="ARBA" id="ARBA00023209"/>
    </source>
</evidence>
<evidence type="ECO:0000256" key="2">
    <source>
        <dbReference type="ARBA" id="ARBA00005983"/>
    </source>
</evidence>
<dbReference type="Pfam" id="PF19279">
    <property type="entry name" value="YegS_C"/>
    <property type="match status" value="1"/>
</dbReference>
<keyword evidence="7" id="KW-0444">Lipid biosynthesis</keyword>
<dbReference type="InterPro" id="IPR045540">
    <property type="entry name" value="YegS/DAGK_C"/>
</dbReference>
<sequence>MSLLHWFIINPQSGNGRGQLAWESIKELIDSNKICYEKFIINGELTSKLIEYDKLPPDRIWIVGGDGTIHQVINMLFSLFSASYKALPPLSIIPAGSGNDLARALDISLSPAKAFKQSIDGQIVDLDLLELTTQASNKVKYGLTVGSVGFDSEVAARFSASFLKPILNNLNLSRLAYIITIIHTLISYKSQTIQLVIDDNEYTFDKVWLSAVANLPYYGCGLPIAPKATGTDNKLDICIIHSCSKWLFPIIFYSIIKGSHTNLNNVSIFKGTKVHIKPKQSSLAQADGEVLGQVPLTVQVLPQAIQLIY</sequence>
<gene>
    <name evidence="10" type="ORF">BHF68_02675</name>
</gene>
<dbReference type="Gene3D" id="3.40.50.10330">
    <property type="entry name" value="Probable inorganic polyphosphate/atp-NAD kinase, domain 1"/>
    <property type="match status" value="1"/>
</dbReference>
<keyword evidence="7" id="KW-0443">Lipid metabolism</keyword>
<dbReference type="InterPro" id="IPR016064">
    <property type="entry name" value="NAD/diacylglycerol_kinase_sf"/>
</dbReference>
<name>A0A1E5G664_9FIRM</name>
<feature type="domain" description="DAGKc" evidence="9">
    <location>
        <begin position="1"/>
        <end position="135"/>
    </location>
</feature>
<organism evidence="10 11">
    <name type="scientific">Desulfuribacillus alkaliarsenatis</name>
    <dbReference type="NCBI Taxonomy" id="766136"/>
    <lineage>
        <taxon>Bacteria</taxon>
        <taxon>Bacillati</taxon>
        <taxon>Bacillota</taxon>
        <taxon>Desulfuribacillia</taxon>
        <taxon>Desulfuribacillales</taxon>
        <taxon>Desulfuribacillaceae</taxon>
        <taxon>Desulfuribacillus</taxon>
    </lineage>
</organism>
<dbReference type="PANTHER" id="PTHR12358">
    <property type="entry name" value="SPHINGOSINE KINASE"/>
    <property type="match status" value="1"/>
</dbReference>
<keyword evidence="6" id="KW-0067">ATP-binding</keyword>
<proteinExistence type="inferred from homology"/>
<dbReference type="InterPro" id="IPR005218">
    <property type="entry name" value="Diacylglycerol/lipid_kinase"/>
</dbReference>
<dbReference type="PANTHER" id="PTHR12358:SF54">
    <property type="entry name" value="SPHINGOSINE KINASE RELATED PROTEIN"/>
    <property type="match status" value="1"/>
</dbReference>
<dbReference type="AlphaFoldDB" id="A0A1E5G664"/>
<dbReference type="Pfam" id="PF00781">
    <property type="entry name" value="DAGK_cat"/>
    <property type="match status" value="1"/>
</dbReference>
<evidence type="ECO:0000256" key="1">
    <source>
        <dbReference type="ARBA" id="ARBA00001946"/>
    </source>
</evidence>
<comment type="caution">
    <text evidence="10">The sequence shown here is derived from an EMBL/GenBank/DDBJ whole genome shotgun (WGS) entry which is preliminary data.</text>
</comment>
<dbReference type="EMBL" id="MIJE01000001">
    <property type="protein sequence ID" value="OEF98585.1"/>
    <property type="molecule type" value="Genomic_DNA"/>
</dbReference>
<dbReference type="STRING" id="766136.BHF68_02675"/>
<dbReference type="PROSITE" id="PS50146">
    <property type="entry name" value="DAGK"/>
    <property type="match status" value="1"/>
</dbReference>
<dbReference type="GO" id="GO:0008654">
    <property type="term" value="P:phospholipid biosynthetic process"/>
    <property type="evidence" value="ECO:0007669"/>
    <property type="project" value="UniProtKB-KW"/>
</dbReference>
<evidence type="ECO:0000256" key="3">
    <source>
        <dbReference type="ARBA" id="ARBA00022679"/>
    </source>
</evidence>
<dbReference type="Proteomes" id="UP000094296">
    <property type="component" value="Unassembled WGS sequence"/>
</dbReference>
<evidence type="ECO:0000313" key="10">
    <source>
        <dbReference type="EMBL" id="OEF98585.1"/>
    </source>
</evidence>
<dbReference type="NCBIfam" id="TIGR00147">
    <property type="entry name" value="YegS/Rv2252/BmrU family lipid kinase"/>
    <property type="match status" value="1"/>
</dbReference>
<dbReference type="SMART" id="SM00046">
    <property type="entry name" value="DAGKc"/>
    <property type="match status" value="1"/>
</dbReference>
<keyword evidence="8" id="KW-1208">Phospholipid metabolism</keyword>
<evidence type="ECO:0000313" key="11">
    <source>
        <dbReference type="Proteomes" id="UP000094296"/>
    </source>
</evidence>
<keyword evidence="5" id="KW-0418">Kinase</keyword>
<dbReference type="InterPro" id="IPR050187">
    <property type="entry name" value="Lipid_Phosphate_FormReg"/>
</dbReference>
<dbReference type="GO" id="GO:0005524">
    <property type="term" value="F:ATP binding"/>
    <property type="evidence" value="ECO:0007669"/>
    <property type="project" value="UniProtKB-KW"/>
</dbReference>
<accession>A0A1E5G664</accession>
<keyword evidence="3" id="KW-0808">Transferase</keyword>
<dbReference type="GO" id="GO:0016301">
    <property type="term" value="F:kinase activity"/>
    <property type="evidence" value="ECO:0007669"/>
    <property type="project" value="UniProtKB-KW"/>
</dbReference>
<keyword evidence="4" id="KW-0547">Nucleotide-binding</keyword>
<comment type="similarity">
    <text evidence="2">Belongs to the diacylglycerol/lipid kinase family.</text>
</comment>
<dbReference type="InterPro" id="IPR001206">
    <property type="entry name" value="Diacylglycerol_kinase_cat_dom"/>
</dbReference>
<evidence type="ECO:0000259" key="9">
    <source>
        <dbReference type="PROSITE" id="PS50146"/>
    </source>
</evidence>
<reference evidence="10 11" key="1">
    <citation type="submission" date="2016-09" db="EMBL/GenBank/DDBJ databases">
        <title>Draft genome sequence for the type strain of Desulfuribacillus alkaliarsenatis AHT28, an obligately anaerobic, sulfidogenic bacterium isolated from Russian soda lake sediments.</title>
        <authorList>
            <person name="Abin C.A."/>
            <person name="Hollibaugh J.T."/>
        </authorList>
    </citation>
    <scope>NUCLEOTIDE SEQUENCE [LARGE SCALE GENOMIC DNA]</scope>
    <source>
        <strain evidence="10 11">AHT28</strain>
    </source>
</reference>
<dbReference type="SUPFAM" id="SSF111331">
    <property type="entry name" value="NAD kinase/diacylglycerol kinase-like"/>
    <property type="match status" value="1"/>
</dbReference>
<evidence type="ECO:0000256" key="6">
    <source>
        <dbReference type="ARBA" id="ARBA00022840"/>
    </source>
</evidence>
<evidence type="ECO:0000256" key="4">
    <source>
        <dbReference type="ARBA" id="ARBA00022741"/>
    </source>
</evidence>
<keyword evidence="11" id="KW-1185">Reference proteome</keyword>
<dbReference type="OrthoDB" id="9786026at2"/>
<protein>
    <recommendedName>
        <fullName evidence="9">DAGKc domain-containing protein</fullName>
    </recommendedName>
</protein>
<dbReference type="Gene3D" id="2.60.200.40">
    <property type="match status" value="1"/>
</dbReference>
<comment type="cofactor">
    <cofactor evidence="1">
        <name>Mg(2+)</name>
        <dbReference type="ChEBI" id="CHEBI:18420"/>
    </cofactor>
</comment>
<dbReference type="RefSeq" id="WP_069642077.1">
    <property type="nucleotide sequence ID" value="NZ_MIJE01000001.1"/>
</dbReference>
<keyword evidence="7" id="KW-0594">Phospholipid biosynthesis</keyword>